<feature type="domain" description="BPTI/Kunitz inhibitor" evidence="2">
    <location>
        <begin position="93"/>
        <end position="143"/>
    </location>
</feature>
<dbReference type="SUPFAM" id="SSF57362">
    <property type="entry name" value="BPTI-like"/>
    <property type="match status" value="4"/>
</dbReference>
<keyword evidence="4" id="KW-1185">Reference proteome</keyword>
<proteinExistence type="predicted"/>
<dbReference type="PRINTS" id="PR00759">
    <property type="entry name" value="BASICPTASE"/>
</dbReference>
<dbReference type="InterPro" id="IPR020901">
    <property type="entry name" value="Prtase_inh_Kunz-CS"/>
</dbReference>
<evidence type="ECO:0000313" key="4">
    <source>
        <dbReference type="Proteomes" id="UP000828390"/>
    </source>
</evidence>
<accession>A0A9D4LIJ8</accession>
<dbReference type="PROSITE" id="PS00280">
    <property type="entry name" value="BPTI_KUNITZ_1"/>
    <property type="match status" value="1"/>
</dbReference>
<gene>
    <name evidence="3" type="ORF">DPMN_101924</name>
</gene>
<evidence type="ECO:0000259" key="2">
    <source>
        <dbReference type="PROSITE" id="PS50279"/>
    </source>
</evidence>
<dbReference type="EMBL" id="JAIWYP010000003">
    <property type="protein sequence ID" value="KAH3859208.1"/>
    <property type="molecule type" value="Genomic_DNA"/>
</dbReference>
<protein>
    <recommendedName>
        <fullName evidence="2">BPTI/Kunitz inhibitor domain-containing protein</fullName>
    </recommendedName>
</protein>
<reference evidence="3" key="1">
    <citation type="journal article" date="2019" name="bioRxiv">
        <title>The Genome of the Zebra Mussel, Dreissena polymorpha: A Resource for Invasive Species Research.</title>
        <authorList>
            <person name="McCartney M.A."/>
            <person name="Auch B."/>
            <person name="Kono T."/>
            <person name="Mallez S."/>
            <person name="Zhang Y."/>
            <person name="Obille A."/>
            <person name="Becker A."/>
            <person name="Abrahante J.E."/>
            <person name="Garbe J."/>
            <person name="Badalamenti J.P."/>
            <person name="Herman A."/>
            <person name="Mangelson H."/>
            <person name="Liachko I."/>
            <person name="Sullivan S."/>
            <person name="Sone E.D."/>
            <person name="Koren S."/>
            <person name="Silverstein K.A.T."/>
            <person name="Beckman K.B."/>
            <person name="Gohl D.M."/>
        </authorList>
    </citation>
    <scope>NUCLEOTIDE SEQUENCE</scope>
    <source>
        <strain evidence="3">Duluth1</strain>
        <tissue evidence="3">Whole animal</tissue>
    </source>
</reference>
<dbReference type="PROSITE" id="PS50279">
    <property type="entry name" value="BPTI_KUNITZ_2"/>
    <property type="match status" value="4"/>
</dbReference>
<dbReference type="GO" id="GO:0005615">
    <property type="term" value="C:extracellular space"/>
    <property type="evidence" value="ECO:0007669"/>
    <property type="project" value="TreeGrafter"/>
</dbReference>
<evidence type="ECO:0000313" key="3">
    <source>
        <dbReference type="EMBL" id="KAH3859208.1"/>
    </source>
</evidence>
<dbReference type="PANTHER" id="PTHR10083:SF374">
    <property type="entry name" value="BPTI_KUNITZ INHIBITOR DOMAIN-CONTAINING PROTEIN"/>
    <property type="match status" value="1"/>
</dbReference>
<dbReference type="CDD" id="cd00109">
    <property type="entry name" value="Kunitz-type"/>
    <property type="match status" value="2"/>
</dbReference>
<dbReference type="Proteomes" id="UP000828390">
    <property type="component" value="Unassembled WGS sequence"/>
</dbReference>
<feature type="domain" description="BPTI/Kunitz inhibitor" evidence="2">
    <location>
        <begin position="35"/>
        <end position="85"/>
    </location>
</feature>
<comment type="caution">
    <text evidence="3">The sequence shown here is derived from an EMBL/GenBank/DDBJ whole genome shotgun (WGS) entry which is preliminary data.</text>
</comment>
<dbReference type="InterPro" id="IPR036880">
    <property type="entry name" value="Kunitz_BPTI_sf"/>
</dbReference>
<evidence type="ECO:0000256" key="1">
    <source>
        <dbReference type="ARBA" id="ARBA00023157"/>
    </source>
</evidence>
<dbReference type="GO" id="GO:0004867">
    <property type="term" value="F:serine-type endopeptidase inhibitor activity"/>
    <property type="evidence" value="ECO:0007669"/>
    <property type="project" value="InterPro"/>
</dbReference>
<dbReference type="InterPro" id="IPR002223">
    <property type="entry name" value="Kunitz_BPTI"/>
</dbReference>
<feature type="domain" description="BPTI/Kunitz inhibitor" evidence="2">
    <location>
        <begin position="1"/>
        <end position="27"/>
    </location>
</feature>
<reference evidence="3" key="2">
    <citation type="submission" date="2020-11" db="EMBL/GenBank/DDBJ databases">
        <authorList>
            <person name="McCartney M.A."/>
            <person name="Auch B."/>
            <person name="Kono T."/>
            <person name="Mallez S."/>
            <person name="Becker A."/>
            <person name="Gohl D.M."/>
            <person name="Silverstein K.A.T."/>
            <person name="Koren S."/>
            <person name="Bechman K.B."/>
            <person name="Herman A."/>
            <person name="Abrahante J.E."/>
            <person name="Garbe J."/>
        </authorList>
    </citation>
    <scope>NUCLEOTIDE SEQUENCE</scope>
    <source>
        <strain evidence="3">Duluth1</strain>
        <tissue evidence="3">Whole animal</tissue>
    </source>
</reference>
<dbReference type="PANTHER" id="PTHR10083">
    <property type="entry name" value="KUNITZ-TYPE PROTEASE INHIBITOR-RELATED"/>
    <property type="match status" value="1"/>
</dbReference>
<dbReference type="FunFam" id="4.10.410.10:FF:000005">
    <property type="entry name" value="Pancreatic trypsin inhibitor"/>
    <property type="match status" value="1"/>
</dbReference>
<dbReference type="Pfam" id="PF00014">
    <property type="entry name" value="Kunitz_BPTI"/>
    <property type="match status" value="4"/>
</dbReference>
<dbReference type="Gene3D" id="4.10.410.10">
    <property type="entry name" value="Pancreatic trypsin inhibitor Kunitz domain"/>
    <property type="match status" value="4"/>
</dbReference>
<dbReference type="AlphaFoldDB" id="A0A9D4LIJ8"/>
<keyword evidence="1" id="KW-1015">Disulfide bond</keyword>
<feature type="domain" description="BPTI/Kunitz inhibitor" evidence="2">
    <location>
        <begin position="151"/>
        <end position="186"/>
    </location>
</feature>
<sequence length="186" mass="20443">MCRAFNYGGCEGNSNNFASNTLCMSACGNSSCPVYNLPDVTGPCKAAFPRYFYNAQTCKCEDFIYGGCAGNGNRYETIEDCYAVSGSVTCPVCNLPPNRGPCKAMLERWYFDASSCKCKQFTYGGCEGNFNRFLTKQDCEGSCGSYPCPVCSIEPSEGPCIGGIDYDRWYYDSQNNTCKKFVWSGL</sequence>
<dbReference type="SMART" id="SM00131">
    <property type="entry name" value="KU"/>
    <property type="match status" value="3"/>
</dbReference>
<dbReference type="InterPro" id="IPR050098">
    <property type="entry name" value="TFPI/VKTCI-like"/>
</dbReference>
<name>A0A9D4LIJ8_DREPO</name>
<organism evidence="3 4">
    <name type="scientific">Dreissena polymorpha</name>
    <name type="common">Zebra mussel</name>
    <name type="synonym">Mytilus polymorpha</name>
    <dbReference type="NCBI Taxonomy" id="45954"/>
    <lineage>
        <taxon>Eukaryota</taxon>
        <taxon>Metazoa</taxon>
        <taxon>Spiralia</taxon>
        <taxon>Lophotrochozoa</taxon>
        <taxon>Mollusca</taxon>
        <taxon>Bivalvia</taxon>
        <taxon>Autobranchia</taxon>
        <taxon>Heteroconchia</taxon>
        <taxon>Euheterodonta</taxon>
        <taxon>Imparidentia</taxon>
        <taxon>Neoheterodontei</taxon>
        <taxon>Myida</taxon>
        <taxon>Dreissenoidea</taxon>
        <taxon>Dreissenidae</taxon>
        <taxon>Dreissena</taxon>
    </lineage>
</organism>